<reference evidence="2" key="2">
    <citation type="submission" date="2022-01" db="EMBL/GenBank/DDBJ databases">
        <authorList>
            <person name="Yamashiro T."/>
            <person name="Shiraishi A."/>
            <person name="Satake H."/>
            <person name="Nakayama K."/>
        </authorList>
    </citation>
    <scope>NUCLEOTIDE SEQUENCE</scope>
</reference>
<reference evidence="2" key="1">
    <citation type="journal article" date="2022" name="Int. J. Mol. Sci.">
        <title>Draft Genome of Tanacetum Coccineum: Genomic Comparison of Closely Related Tanacetum-Family Plants.</title>
        <authorList>
            <person name="Yamashiro T."/>
            <person name="Shiraishi A."/>
            <person name="Nakayama K."/>
            <person name="Satake H."/>
        </authorList>
    </citation>
    <scope>NUCLEOTIDE SEQUENCE</scope>
</reference>
<evidence type="ECO:0000313" key="2">
    <source>
        <dbReference type="EMBL" id="GJT27558.1"/>
    </source>
</evidence>
<evidence type="ECO:0000313" key="3">
    <source>
        <dbReference type="Proteomes" id="UP001151760"/>
    </source>
</evidence>
<gene>
    <name evidence="2" type="ORF">Tco_0907833</name>
</gene>
<evidence type="ECO:0008006" key="4">
    <source>
        <dbReference type="Google" id="ProtNLM"/>
    </source>
</evidence>
<evidence type="ECO:0000256" key="1">
    <source>
        <dbReference type="SAM" id="MobiDB-lite"/>
    </source>
</evidence>
<dbReference type="EMBL" id="BQNB010014387">
    <property type="protein sequence ID" value="GJT27558.1"/>
    <property type="molecule type" value="Genomic_DNA"/>
</dbReference>
<dbReference type="Gene3D" id="4.10.60.10">
    <property type="entry name" value="Zinc finger, CCHC-type"/>
    <property type="match status" value="1"/>
</dbReference>
<protein>
    <recommendedName>
        <fullName evidence="4">Reverse transcriptase domain-containing protein</fullName>
    </recommendedName>
</protein>
<dbReference type="Proteomes" id="UP001151760">
    <property type="component" value="Unassembled WGS sequence"/>
</dbReference>
<comment type="caution">
    <text evidence="2">The sequence shown here is derived from an EMBL/GenBank/DDBJ whole genome shotgun (WGS) entry which is preliminary data.</text>
</comment>
<accession>A0ABQ5CMK9</accession>
<proteinExistence type="predicted"/>
<name>A0ABQ5CMK9_9ASTR</name>
<keyword evidence="3" id="KW-1185">Reference proteome</keyword>
<feature type="region of interest" description="Disordered" evidence="1">
    <location>
        <begin position="19"/>
        <end position="43"/>
    </location>
</feature>
<organism evidence="2 3">
    <name type="scientific">Tanacetum coccineum</name>
    <dbReference type="NCBI Taxonomy" id="301880"/>
    <lineage>
        <taxon>Eukaryota</taxon>
        <taxon>Viridiplantae</taxon>
        <taxon>Streptophyta</taxon>
        <taxon>Embryophyta</taxon>
        <taxon>Tracheophyta</taxon>
        <taxon>Spermatophyta</taxon>
        <taxon>Magnoliopsida</taxon>
        <taxon>eudicotyledons</taxon>
        <taxon>Gunneridae</taxon>
        <taxon>Pentapetalae</taxon>
        <taxon>asterids</taxon>
        <taxon>campanulids</taxon>
        <taxon>Asterales</taxon>
        <taxon>Asteraceae</taxon>
        <taxon>Asteroideae</taxon>
        <taxon>Anthemideae</taxon>
        <taxon>Anthemidinae</taxon>
        <taxon>Tanacetum</taxon>
    </lineage>
</organism>
<sequence>MDHDSMDRVVRQGITVAENTNNKRKWGRDHGRNFGQQQNKRREVVRAHTAGVGNKKGYAGTLPNCDICKLHHTGPCTVKCNNYKRVGHMTRDCKTPISITTQRPPVANQKPEVTCYECRKP</sequence>